<proteinExistence type="predicted"/>
<protein>
    <recommendedName>
        <fullName evidence="3">Reverse transcriptase domain-containing protein</fullName>
    </recommendedName>
</protein>
<dbReference type="Proteomes" id="UP001148838">
    <property type="component" value="Unassembled WGS sequence"/>
</dbReference>
<evidence type="ECO:0008006" key="3">
    <source>
        <dbReference type="Google" id="ProtNLM"/>
    </source>
</evidence>
<evidence type="ECO:0000313" key="1">
    <source>
        <dbReference type="EMBL" id="KAJ4436522.1"/>
    </source>
</evidence>
<comment type="caution">
    <text evidence="1">The sequence shown here is derived from an EMBL/GenBank/DDBJ whole genome shotgun (WGS) entry which is preliminary data.</text>
</comment>
<sequence length="201" mass="23316">MKILLRILNRRLYSKMKEQLEEEQFGFRKGKGYLESELNECNNAGEMSPGTSTESYPAFAQIGLRENPGKDLNQLLHQLKPQDCRKRANFCDEMFRRIDENLSWLFNNAVSTTSVDGIGDGEMVFDEMKPKIRHRLPDIRLTVGENLRKNPTRTYIYALNIVMRQLRMICDAAVNKKPAHTSFQADRFLLCNPPRRFSIPS</sequence>
<keyword evidence="2" id="KW-1185">Reference proteome</keyword>
<name>A0ABQ8SS87_PERAM</name>
<accession>A0ABQ8SS87</accession>
<reference evidence="1 2" key="1">
    <citation type="journal article" date="2022" name="Allergy">
        <title>Genome assembly and annotation of Periplaneta americana reveal a comprehensive cockroach allergen profile.</title>
        <authorList>
            <person name="Wang L."/>
            <person name="Xiong Q."/>
            <person name="Saelim N."/>
            <person name="Wang L."/>
            <person name="Nong W."/>
            <person name="Wan A.T."/>
            <person name="Shi M."/>
            <person name="Liu X."/>
            <person name="Cao Q."/>
            <person name="Hui J.H.L."/>
            <person name="Sookrung N."/>
            <person name="Leung T.F."/>
            <person name="Tungtrongchitr A."/>
            <person name="Tsui S.K.W."/>
        </authorList>
    </citation>
    <scope>NUCLEOTIDE SEQUENCE [LARGE SCALE GENOMIC DNA]</scope>
    <source>
        <strain evidence="1">PWHHKU_190912</strain>
    </source>
</reference>
<gene>
    <name evidence="1" type="ORF">ANN_16553</name>
</gene>
<dbReference type="EMBL" id="JAJSOF020000021">
    <property type="protein sequence ID" value="KAJ4436522.1"/>
    <property type="molecule type" value="Genomic_DNA"/>
</dbReference>
<evidence type="ECO:0000313" key="2">
    <source>
        <dbReference type="Proteomes" id="UP001148838"/>
    </source>
</evidence>
<organism evidence="1 2">
    <name type="scientific">Periplaneta americana</name>
    <name type="common">American cockroach</name>
    <name type="synonym">Blatta americana</name>
    <dbReference type="NCBI Taxonomy" id="6978"/>
    <lineage>
        <taxon>Eukaryota</taxon>
        <taxon>Metazoa</taxon>
        <taxon>Ecdysozoa</taxon>
        <taxon>Arthropoda</taxon>
        <taxon>Hexapoda</taxon>
        <taxon>Insecta</taxon>
        <taxon>Pterygota</taxon>
        <taxon>Neoptera</taxon>
        <taxon>Polyneoptera</taxon>
        <taxon>Dictyoptera</taxon>
        <taxon>Blattodea</taxon>
        <taxon>Blattoidea</taxon>
        <taxon>Blattidae</taxon>
        <taxon>Blattinae</taxon>
        <taxon>Periplaneta</taxon>
    </lineage>
</organism>